<sequence length="983" mass="108920">HSKYKRWLIFSDLHVMPSTLTTCIQVLNYVHTTALQYDAGILFLGDFWHHRGFVRVDCLNAVLAELSKWTVPCIMLPGNHDQISWKDGGGETKQLLHPGPLIFSHPTKFKDALFVPHIRDKSTMKAVLSSKEAINSSALFVHADVKGASMNDLIKSQHGLSASFFPSDRYVYSGHFHKPHFVQLSKKYVGSPYQTSLSEAGQSKSLILVDSEQNWKCVEEIPIDIGRRYHRITDIVRAEQDSSVSKDGARGNSSFDIRVDELRSAGIAVDIRDVQMRPNEGGDGASLSEQATGANAEDAVALEELSPFATLKAYLNSEVASGAMGEETRKKLLTEGELMLKELSEDALQNGGLAPIVNTATMTHIELDSVVIAGFGSFPLLCEMVHLSVLNGVGKSTLAMASLWALVGSVDPRPAQDGKVADVVNDFSKSAEVTLSGSLNSKPFVVKRSKTLTSGSLSFMLDGTDLTRQSAKDTQVLIHEYFQADSQVLMRTIFHGQHSIGSLLESTDAKLKDELSYLISLDVYQQAASLARSRQRDHLRKSSELDGMISIRMKDAARASDKIMSAEEDMNRKTLLMKQQIMKQHETELELTVDVDVDEAMTTVQIQLDEYASEIKRLEEELSKIAASDNDEISRLQSHLDEKRKVDTMKMLALQSAQRNHDIATMQLASEEKQLQNVQSEWNISSLSPDNKCQTCGQSILSSEAHQRVKNNINEKLLSATIRVEEADHKVSCNAEISGKELQLSSERLREAEKSLASKTNELREVIKEARLAQATLSSDFSILTRKSRDLSEYKISQSRAEADLNRLNDALSASIEFYESCRSESERIQTNIAELREEKEALASKGSFSSLLVDTFGSKGVQAFVLYNVVKSLQQCSQYYLDELSEGSLQLNLEVGTNDSILKQAAVRNLDGSWRSRPLSSLSGGQWRRCSLALSLGFVDLAYNRGRLQSSLLVLDEPLTHLDSDGRASVGRLLRKMLKNGS</sequence>
<evidence type="ECO:0000256" key="1">
    <source>
        <dbReference type="SAM" id="Coils"/>
    </source>
</evidence>
<evidence type="ECO:0000256" key="2">
    <source>
        <dbReference type="SAM" id="MobiDB-lite"/>
    </source>
</evidence>
<dbReference type="InterPro" id="IPR027417">
    <property type="entry name" value="P-loop_NTPase"/>
</dbReference>
<dbReference type="Proteomes" id="UP000001449">
    <property type="component" value="Chromosome 13"/>
</dbReference>
<dbReference type="OMA" id="WHARGAI"/>
<dbReference type="eggNOG" id="ENOG502QQZZ">
    <property type="taxonomic scope" value="Eukaryota"/>
</dbReference>
<dbReference type="InterPro" id="IPR004843">
    <property type="entry name" value="Calcineurin-like_PHP"/>
</dbReference>
<dbReference type="InterPro" id="IPR038729">
    <property type="entry name" value="Rad50/SbcC_AAA"/>
</dbReference>
<dbReference type="CDD" id="cd00838">
    <property type="entry name" value="MPP_superfamily"/>
    <property type="match status" value="1"/>
</dbReference>
<dbReference type="GeneID" id="7447881"/>
<evidence type="ECO:0000313" key="6">
    <source>
        <dbReference type="Proteomes" id="UP000001449"/>
    </source>
</evidence>
<dbReference type="GO" id="GO:1990391">
    <property type="term" value="C:DNA repair complex"/>
    <property type="evidence" value="ECO:0000318"/>
    <property type="project" value="GO_Central"/>
</dbReference>
<dbReference type="PaxDb" id="35128-Thaps264064"/>
<dbReference type="HOGENOM" id="CLU_303192_0_0_1"/>
<dbReference type="CDD" id="cd00267">
    <property type="entry name" value="ABC_ATPase"/>
    <property type="match status" value="1"/>
</dbReference>
<reference evidence="5 6" key="1">
    <citation type="journal article" date="2004" name="Science">
        <title>The genome of the diatom Thalassiosira pseudonana: ecology, evolution, and metabolism.</title>
        <authorList>
            <person name="Armbrust E.V."/>
            <person name="Berges J.A."/>
            <person name="Bowler C."/>
            <person name="Green B.R."/>
            <person name="Martinez D."/>
            <person name="Putnam N.H."/>
            <person name="Zhou S."/>
            <person name="Allen A.E."/>
            <person name="Apt K.E."/>
            <person name="Bechner M."/>
            <person name="Brzezinski M.A."/>
            <person name="Chaal B.K."/>
            <person name="Chiovitti A."/>
            <person name="Davis A.K."/>
            <person name="Demarest M.S."/>
            <person name="Detter J.C."/>
            <person name="Glavina T."/>
            <person name="Goodstein D."/>
            <person name="Hadi M.Z."/>
            <person name="Hellsten U."/>
            <person name="Hildebrand M."/>
            <person name="Jenkins B.D."/>
            <person name="Jurka J."/>
            <person name="Kapitonov V.V."/>
            <person name="Kroger N."/>
            <person name="Lau W.W."/>
            <person name="Lane T.W."/>
            <person name="Larimer F.W."/>
            <person name="Lippmeier J.C."/>
            <person name="Lucas S."/>
            <person name="Medina M."/>
            <person name="Montsant A."/>
            <person name="Obornik M."/>
            <person name="Parker M.S."/>
            <person name="Palenik B."/>
            <person name="Pazour G.J."/>
            <person name="Richardson P.M."/>
            <person name="Rynearson T.A."/>
            <person name="Saito M.A."/>
            <person name="Schwartz D.C."/>
            <person name="Thamatrakoln K."/>
            <person name="Valentin K."/>
            <person name="Vardi A."/>
            <person name="Wilkerson F.P."/>
            <person name="Rokhsar D.S."/>
        </authorList>
    </citation>
    <scope>NUCLEOTIDE SEQUENCE [LARGE SCALE GENOMIC DNA]</scope>
    <source>
        <strain evidence="5 6">CCMP1335</strain>
    </source>
</reference>
<feature type="coiled-coil region" evidence="1">
    <location>
        <begin position="654"/>
        <end position="681"/>
    </location>
</feature>
<dbReference type="GO" id="GO:0006302">
    <property type="term" value="P:double-strand break repair"/>
    <property type="evidence" value="ECO:0007669"/>
    <property type="project" value="InterPro"/>
</dbReference>
<organism evidence="5 6">
    <name type="scientific">Thalassiosira pseudonana</name>
    <name type="common">Marine diatom</name>
    <name type="synonym">Cyclotella nana</name>
    <dbReference type="NCBI Taxonomy" id="35128"/>
    <lineage>
        <taxon>Eukaryota</taxon>
        <taxon>Sar</taxon>
        <taxon>Stramenopiles</taxon>
        <taxon>Ochrophyta</taxon>
        <taxon>Bacillariophyta</taxon>
        <taxon>Coscinodiscophyceae</taxon>
        <taxon>Thalassiosirophycidae</taxon>
        <taxon>Thalassiosirales</taxon>
        <taxon>Thalassiosiraceae</taxon>
        <taxon>Thalassiosira</taxon>
    </lineage>
</organism>
<gene>
    <name evidence="5" type="ORF">THAPSDRAFT_264064</name>
</gene>
<dbReference type="GO" id="GO:0006281">
    <property type="term" value="P:DNA repair"/>
    <property type="evidence" value="ECO:0000318"/>
    <property type="project" value="GO_Central"/>
</dbReference>
<feature type="coiled-coil region" evidence="1">
    <location>
        <begin position="742"/>
        <end position="846"/>
    </location>
</feature>
<feature type="domain" description="Rad50/SbcC-type AAA" evidence="4">
    <location>
        <begin position="391"/>
        <end position="625"/>
    </location>
</feature>
<dbReference type="Gene3D" id="3.40.50.300">
    <property type="entry name" value="P-loop containing nucleotide triphosphate hydrolases"/>
    <property type="match status" value="2"/>
</dbReference>
<dbReference type="GO" id="GO:0016887">
    <property type="term" value="F:ATP hydrolysis activity"/>
    <property type="evidence" value="ECO:0007669"/>
    <property type="project" value="InterPro"/>
</dbReference>
<dbReference type="PANTHER" id="PTHR32114">
    <property type="entry name" value="ABC TRANSPORTER ABCH.3"/>
    <property type="match status" value="1"/>
</dbReference>
<feature type="domain" description="Calcineurin-like phosphoesterase" evidence="3">
    <location>
        <begin position="8"/>
        <end position="91"/>
    </location>
</feature>
<feature type="non-terminal residue" evidence="5">
    <location>
        <position position="983"/>
    </location>
</feature>
<evidence type="ECO:0000313" key="5">
    <source>
        <dbReference type="EMBL" id="EED89184.1"/>
    </source>
</evidence>
<dbReference type="EMBL" id="CM000648">
    <property type="protein sequence ID" value="EED89184.1"/>
    <property type="molecule type" value="Genomic_DNA"/>
</dbReference>
<dbReference type="RefSeq" id="XP_002293448.1">
    <property type="nucleotide sequence ID" value="XM_002293412.1"/>
</dbReference>
<dbReference type="Pfam" id="PF00149">
    <property type="entry name" value="Metallophos"/>
    <property type="match status" value="1"/>
</dbReference>
<dbReference type="Pfam" id="PF13476">
    <property type="entry name" value="AAA_23"/>
    <property type="match status" value="1"/>
</dbReference>
<dbReference type="KEGG" id="tps:THAPSDRAFT_264064"/>
<protein>
    <submittedName>
        <fullName evidence="5">ABC transporter</fullName>
    </submittedName>
</protein>
<feature type="coiled-coil region" evidence="1">
    <location>
        <begin position="601"/>
        <end position="628"/>
    </location>
</feature>
<reference evidence="5 6" key="2">
    <citation type="journal article" date="2008" name="Nature">
        <title>The Phaeodactylum genome reveals the evolutionary history of diatom genomes.</title>
        <authorList>
            <person name="Bowler C."/>
            <person name="Allen A.E."/>
            <person name="Badger J.H."/>
            <person name="Grimwood J."/>
            <person name="Jabbari K."/>
            <person name="Kuo A."/>
            <person name="Maheswari U."/>
            <person name="Martens C."/>
            <person name="Maumus F."/>
            <person name="Otillar R.P."/>
            <person name="Rayko E."/>
            <person name="Salamov A."/>
            <person name="Vandepoele K."/>
            <person name="Beszteri B."/>
            <person name="Gruber A."/>
            <person name="Heijde M."/>
            <person name="Katinka M."/>
            <person name="Mock T."/>
            <person name="Valentin K."/>
            <person name="Verret F."/>
            <person name="Berges J.A."/>
            <person name="Brownlee C."/>
            <person name="Cadoret J.P."/>
            <person name="Chiovitti A."/>
            <person name="Choi C.J."/>
            <person name="Coesel S."/>
            <person name="De Martino A."/>
            <person name="Detter J.C."/>
            <person name="Durkin C."/>
            <person name="Falciatore A."/>
            <person name="Fournet J."/>
            <person name="Haruta M."/>
            <person name="Huysman M.J."/>
            <person name="Jenkins B.D."/>
            <person name="Jiroutova K."/>
            <person name="Jorgensen R.E."/>
            <person name="Joubert Y."/>
            <person name="Kaplan A."/>
            <person name="Kroger N."/>
            <person name="Kroth P.G."/>
            <person name="La Roche J."/>
            <person name="Lindquist E."/>
            <person name="Lommer M."/>
            <person name="Martin-Jezequel V."/>
            <person name="Lopez P.J."/>
            <person name="Lucas S."/>
            <person name="Mangogna M."/>
            <person name="McGinnis K."/>
            <person name="Medlin L.K."/>
            <person name="Montsant A."/>
            <person name="Oudot-Le Secq M.P."/>
            <person name="Napoli C."/>
            <person name="Obornik M."/>
            <person name="Parker M.S."/>
            <person name="Petit J.L."/>
            <person name="Porcel B.M."/>
            <person name="Poulsen N."/>
            <person name="Robison M."/>
            <person name="Rychlewski L."/>
            <person name="Rynearson T.A."/>
            <person name="Schmutz J."/>
            <person name="Shapiro H."/>
            <person name="Siaut M."/>
            <person name="Stanley M."/>
            <person name="Sussman M.R."/>
            <person name="Taylor A.R."/>
            <person name="Vardi A."/>
            <person name="von Dassow P."/>
            <person name="Vyverman W."/>
            <person name="Willis A."/>
            <person name="Wyrwicz L.S."/>
            <person name="Rokhsar D.S."/>
            <person name="Weissenbach J."/>
            <person name="Armbrust E.V."/>
            <person name="Green B.R."/>
            <person name="Van de Peer Y."/>
            <person name="Grigoriev I.V."/>
        </authorList>
    </citation>
    <scope>NUCLEOTIDE SEQUENCE [LARGE SCALE GENOMIC DNA]</scope>
    <source>
        <strain evidence="5 6">CCMP1335</strain>
    </source>
</reference>
<evidence type="ECO:0000259" key="4">
    <source>
        <dbReference type="Pfam" id="PF13476"/>
    </source>
</evidence>
<dbReference type="InParanoid" id="B8CBT2"/>
<proteinExistence type="predicted"/>
<feature type="region of interest" description="Disordered" evidence="2">
    <location>
        <begin position="273"/>
        <end position="292"/>
    </location>
</feature>
<dbReference type="InterPro" id="IPR029052">
    <property type="entry name" value="Metallo-depent_PP-like"/>
</dbReference>
<dbReference type="GO" id="GO:0004529">
    <property type="term" value="F:DNA exonuclease activity"/>
    <property type="evidence" value="ECO:0000318"/>
    <property type="project" value="GO_Central"/>
</dbReference>
<keyword evidence="6" id="KW-1185">Reference proteome</keyword>
<evidence type="ECO:0000259" key="3">
    <source>
        <dbReference type="Pfam" id="PF00149"/>
    </source>
</evidence>
<dbReference type="SUPFAM" id="SSF56300">
    <property type="entry name" value="Metallo-dependent phosphatases"/>
    <property type="match status" value="1"/>
</dbReference>
<dbReference type="SUPFAM" id="SSF52540">
    <property type="entry name" value="P-loop containing nucleoside triphosphate hydrolases"/>
    <property type="match status" value="1"/>
</dbReference>
<accession>B8CBT2</accession>
<name>B8CBT2_THAPS</name>
<dbReference type="Gene3D" id="3.60.21.10">
    <property type="match status" value="1"/>
</dbReference>
<dbReference type="AlphaFoldDB" id="B8CBT2"/>
<feature type="non-terminal residue" evidence="5">
    <location>
        <position position="1"/>
    </location>
</feature>
<dbReference type="PANTHER" id="PTHR32114:SF2">
    <property type="entry name" value="ABC TRANSPORTER ABCH.3"/>
    <property type="match status" value="1"/>
</dbReference>
<keyword evidence="1" id="KW-0175">Coiled coil</keyword>